<evidence type="ECO:0000256" key="1">
    <source>
        <dbReference type="SAM" id="MobiDB-lite"/>
    </source>
</evidence>
<name>A0A5N7C231_PETAA</name>
<feature type="compositionally biased region" description="Low complexity" evidence="1">
    <location>
        <begin position="39"/>
        <end position="55"/>
    </location>
</feature>
<organism evidence="3">
    <name type="scientific">Petromyces alliaceus</name>
    <name type="common">Aspergillus alliaceus</name>
    <dbReference type="NCBI Taxonomy" id="209559"/>
    <lineage>
        <taxon>Eukaryota</taxon>
        <taxon>Fungi</taxon>
        <taxon>Dikarya</taxon>
        <taxon>Ascomycota</taxon>
        <taxon>Pezizomycotina</taxon>
        <taxon>Eurotiomycetes</taxon>
        <taxon>Eurotiomycetidae</taxon>
        <taxon>Eurotiales</taxon>
        <taxon>Aspergillaceae</taxon>
        <taxon>Aspergillus</taxon>
        <taxon>Aspergillus subgen. Circumdati</taxon>
    </lineage>
</organism>
<proteinExistence type="predicted"/>
<sequence>MPTSLPSQISFHAFTANHVFTEIEHAVSLSHPEPAVLPSRASSSGFQSSHQSPKSNTSRRWVRRYKPDPHLSILPVPLPQSSESKTTLRRPGQQFVEYFTMRQTDTNSRSCIFICWAQGNLAKVMDVPFILELKDEKKVFERLRENFIRRRGYLRTFFYSAYPSKQRQIHPLGYPDMVQKCFIATLRRFEACKQRSKFLGELESLRNLRHFIHLNDCLAHVGETCRYEDIDHLGGHLIDIENIPSILEKVFVNPELAVGQNLLKRDIFSLENSSSYNNIYEFLRPENHYRGFAYLELNAIFIREEKRLFRITLFVVITTALLTYTLYIDNEVP</sequence>
<reference evidence="3" key="1">
    <citation type="submission" date="2019-04" db="EMBL/GenBank/DDBJ databases">
        <title>Friends and foes A comparative genomics studyof 23 Aspergillus species from section Flavi.</title>
        <authorList>
            <consortium name="DOE Joint Genome Institute"/>
            <person name="Kjaerbolling I."/>
            <person name="Vesth T."/>
            <person name="Frisvad J.C."/>
            <person name="Nybo J.L."/>
            <person name="Theobald S."/>
            <person name="Kildgaard S."/>
            <person name="Isbrandt T."/>
            <person name="Kuo A."/>
            <person name="Sato A."/>
            <person name="Lyhne E.K."/>
            <person name="Kogle M.E."/>
            <person name="Wiebenga A."/>
            <person name="Kun R.S."/>
            <person name="Lubbers R.J."/>
            <person name="Makela M.R."/>
            <person name="Barry K."/>
            <person name="Chovatia M."/>
            <person name="Clum A."/>
            <person name="Daum C."/>
            <person name="Haridas S."/>
            <person name="He G."/>
            <person name="LaButti K."/>
            <person name="Lipzen A."/>
            <person name="Mondo S."/>
            <person name="Riley R."/>
            <person name="Salamov A."/>
            <person name="Simmons B.A."/>
            <person name="Magnuson J.K."/>
            <person name="Henrissat B."/>
            <person name="Mortensen U.H."/>
            <person name="Larsen T.O."/>
            <person name="Devries R.P."/>
            <person name="Grigoriev I.V."/>
            <person name="Machida M."/>
            <person name="Baker S.E."/>
            <person name="Andersen M.R."/>
        </authorList>
    </citation>
    <scope>NUCLEOTIDE SEQUENCE [LARGE SCALE GENOMIC DNA]</scope>
    <source>
        <strain evidence="3">IBT 14317</strain>
    </source>
</reference>
<evidence type="ECO:0000256" key="2">
    <source>
        <dbReference type="SAM" id="Phobius"/>
    </source>
</evidence>
<evidence type="ECO:0000313" key="3">
    <source>
        <dbReference type="EMBL" id="KAE8388154.1"/>
    </source>
</evidence>
<feature type="region of interest" description="Disordered" evidence="1">
    <location>
        <begin position="38"/>
        <end position="61"/>
    </location>
</feature>
<gene>
    <name evidence="3" type="ORF">BDV23DRAFT_174101</name>
</gene>
<keyword evidence="2" id="KW-1133">Transmembrane helix</keyword>
<keyword evidence="2" id="KW-0812">Transmembrane</keyword>
<dbReference type="EMBL" id="ML735282">
    <property type="protein sequence ID" value="KAE8388154.1"/>
    <property type="molecule type" value="Genomic_DNA"/>
</dbReference>
<keyword evidence="2" id="KW-0472">Membrane</keyword>
<dbReference type="Proteomes" id="UP000326877">
    <property type="component" value="Unassembled WGS sequence"/>
</dbReference>
<protein>
    <submittedName>
        <fullName evidence="3">Uncharacterized protein</fullName>
    </submittedName>
</protein>
<dbReference type="AlphaFoldDB" id="A0A5N7C231"/>
<accession>A0A5N7C231</accession>
<feature type="transmembrane region" description="Helical" evidence="2">
    <location>
        <begin position="308"/>
        <end position="328"/>
    </location>
</feature>
<dbReference type="OrthoDB" id="4523368at2759"/>